<dbReference type="InterPro" id="IPR036116">
    <property type="entry name" value="FN3_sf"/>
</dbReference>
<keyword evidence="1" id="KW-0732">Signal</keyword>
<proteinExistence type="predicted"/>
<dbReference type="HOGENOM" id="CLU_263365_0_0_1"/>
<organism evidence="3">
    <name type="scientific">Albugo laibachii Nc14</name>
    <dbReference type="NCBI Taxonomy" id="890382"/>
    <lineage>
        <taxon>Eukaryota</taxon>
        <taxon>Sar</taxon>
        <taxon>Stramenopiles</taxon>
        <taxon>Oomycota</taxon>
        <taxon>Peronosporomycetes</taxon>
        <taxon>Albuginales</taxon>
        <taxon>Albuginaceae</taxon>
        <taxon>Albugo</taxon>
    </lineage>
</organism>
<dbReference type="GO" id="GO:0006874">
    <property type="term" value="P:intracellular calcium ion homeostasis"/>
    <property type="evidence" value="ECO:0007669"/>
    <property type="project" value="TreeGrafter"/>
</dbReference>
<dbReference type="GO" id="GO:0005509">
    <property type="term" value="F:calcium ion binding"/>
    <property type="evidence" value="ECO:0007669"/>
    <property type="project" value="TreeGrafter"/>
</dbReference>
<dbReference type="Gene3D" id="1.10.150.50">
    <property type="entry name" value="Transcription Factor, Ets-1"/>
    <property type="match status" value="1"/>
</dbReference>
<name>F0WHE1_9STRA</name>
<gene>
    <name evidence="3" type="primary">AlNc14C100G6004</name>
    <name evidence="3" type="ORF">ALNC14_068030</name>
</gene>
<accession>F0WHE1</accession>
<dbReference type="InterPro" id="IPR003961">
    <property type="entry name" value="FN3_dom"/>
</dbReference>
<sequence length="1278" mass="147136">MFQHRQMSVSIVWFLAQIASLVSSLYPPSLPVPCIGALSKGQDASEKSLGAQLNRTRKSSHLFSHCDAAAPRTYFPTFDPSANTNVSVKAKRGEIQRDIMEKGRDEGKDMLIIRRYMDDLYDPRLDAIGSEMTVEDVADWITYSVQLPQYAEIARKHSISGGTFPLLIENHGARLSSIGILNEIHRVQLLRFLRLRYAGLGKKPHDVSNFTCNVSPIIYCSTKNEEGDCAYRRVHTSWFPSAQNVSRTFQLQRRNVRGPWALVFSGFDTEYVEFIDTKNEPVFYQVTTWNAYGRSSRVFTHCRALLTKNLPNLYVNITKPSLRDNLHNILPGLTQSCLKGYRGSSISKIKGNVFCSLHQYRDSHCWLNETIILIMLALFLIRCYVCGDADFVLRVSRRLPPNISTQVVVETSTDKVEDVRGSQESLLNASALVTWKNPVDNGVPIVFYEICWTRLKTRETMCVRVRSPLCSAAVRVDHLRRGETYNIMVEATNSFGLTSRSTHSTYLVPKLDSRKNFSQLDLSVSRSISPNNACKKQCYLCFKELRCSKSSLKSDQMSSQRAVMWFSAKEKRSNFFSTESTSLPSIPQNEPHSSKIVRCFPHCCPAHRTRSYCGAPLFVEVTWVENVQVEAEEEKVSEDQFARFDKLIVYGRFEEHVDEDENGSFVQHEEVQQLLQVSMANRGTNVATEQCIWVEGRLVMSRMNYRLFSLNDGALCHWEYDWKSGNRQRIRGTDHHFRAYVFSRIDNNECTPIASVTSTPFTFSSYRKTLDHEQYESQLDLLNQRRSWNRSDFPDITEHNRDTPIQLIHRASPQTVQESSRQLSLSLLAASNSFCVQQSANFAILHLFMTRAQIPWSSILFKDERFLWQFLLRKQKGQIEQKQSHAERYMSQWLKLLSPSSLMDATQSMQLYPVSLEDYEKLPYQQQVYALALTCWELLCYLLAPEHWETIHAFLRSNPSYLSYEFYTCRMHATFIELLATFCSQVLHDTCSIFCVTDVLANEVVSIILRDSEHRIFSPFAKKEIRSLLQNTSILGIAQFTSQLHHICASLHLQQQHSYELGTQRKRYWIVGNWIWQECQILKKCDSRKQPRSTSTHQLGFLDIILMIQHAYGFEIRHELEGEISTLFMRSVTTLFHDSWSLLILDGKPRTLKVFPDGITTSIYSLGEGVLYGDYVGSGTGDLTALDSHIELLLYIYRWGGPSIQLRLQLTPIPVNDQGHDALADKLMMTVVVNLSSSHIEMQKCSFQQLDPEQRRKSIARWDPIYELRLEYQHFDQV</sequence>
<protein>
    <submittedName>
        <fullName evidence="3">Uncharacterized protein AlNc14C100G6004</fullName>
    </submittedName>
</protein>
<feature type="domain" description="Fibronectin type-III" evidence="2">
    <location>
        <begin position="415"/>
        <end position="511"/>
    </location>
</feature>
<feature type="signal peptide" evidence="1">
    <location>
        <begin position="1"/>
        <end position="24"/>
    </location>
</feature>
<dbReference type="PROSITE" id="PS50853">
    <property type="entry name" value="FN3"/>
    <property type="match status" value="1"/>
</dbReference>
<dbReference type="GO" id="GO:0005246">
    <property type="term" value="F:calcium channel regulator activity"/>
    <property type="evidence" value="ECO:0007669"/>
    <property type="project" value="InterPro"/>
</dbReference>
<dbReference type="GO" id="GO:0005783">
    <property type="term" value="C:endoplasmic reticulum"/>
    <property type="evidence" value="ECO:0007669"/>
    <property type="project" value="TreeGrafter"/>
</dbReference>
<dbReference type="SUPFAM" id="SSF49265">
    <property type="entry name" value="Fibronectin type III"/>
    <property type="match status" value="1"/>
</dbReference>
<dbReference type="InterPro" id="IPR037608">
    <property type="entry name" value="STIM1/2"/>
</dbReference>
<dbReference type="Gene3D" id="2.60.40.10">
    <property type="entry name" value="Immunoglobulins"/>
    <property type="match status" value="1"/>
</dbReference>
<dbReference type="SUPFAM" id="SSF47769">
    <property type="entry name" value="SAM/Pointed domain"/>
    <property type="match status" value="1"/>
</dbReference>
<feature type="chain" id="PRO_5003261629" evidence="1">
    <location>
        <begin position="25"/>
        <end position="1278"/>
    </location>
</feature>
<evidence type="ECO:0000313" key="3">
    <source>
        <dbReference type="EMBL" id="CCA20660.1"/>
    </source>
</evidence>
<dbReference type="PANTHER" id="PTHR15136">
    <property type="entry name" value="STROMAL INTERACTION MOLECULE HOMOLOG"/>
    <property type="match status" value="1"/>
</dbReference>
<dbReference type="CDD" id="cd00063">
    <property type="entry name" value="FN3"/>
    <property type="match status" value="1"/>
</dbReference>
<dbReference type="FunFam" id="1.10.150.50:FF:000074">
    <property type="entry name" value="Stromal interaction molecule"/>
    <property type="match status" value="1"/>
</dbReference>
<reference evidence="3" key="1">
    <citation type="journal article" date="2011" name="PLoS Biol.">
        <title>Gene gain and loss during evolution of obligate parasitism in the white rust pathogen of Arabidopsis thaliana.</title>
        <authorList>
            <person name="Kemen E."/>
            <person name="Gardiner A."/>
            <person name="Schultz-Larsen T."/>
            <person name="Kemen A.C."/>
            <person name="Balmuth A.L."/>
            <person name="Robert-Seilaniantz A."/>
            <person name="Bailey K."/>
            <person name="Holub E."/>
            <person name="Studholme D.J."/>
            <person name="Maclean D."/>
            <person name="Jones J.D."/>
        </authorList>
    </citation>
    <scope>NUCLEOTIDE SEQUENCE</scope>
</reference>
<dbReference type="Pfam" id="PF00041">
    <property type="entry name" value="fn3"/>
    <property type="match status" value="1"/>
</dbReference>
<dbReference type="PANTHER" id="PTHR15136:SF13">
    <property type="entry name" value="SAM DOMAIN-CONTAINING PROTEIN"/>
    <property type="match status" value="1"/>
</dbReference>
<dbReference type="EMBL" id="FR824145">
    <property type="protein sequence ID" value="CCA20660.1"/>
    <property type="molecule type" value="Genomic_DNA"/>
</dbReference>
<dbReference type="InterPro" id="IPR013761">
    <property type="entry name" value="SAM/pointed_sf"/>
</dbReference>
<evidence type="ECO:0000256" key="1">
    <source>
        <dbReference type="SAM" id="SignalP"/>
    </source>
</evidence>
<dbReference type="GO" id="GO:0002115">
    <property type="term" value="P:store-operated calcium entry"/>
    <property type="evidence" value="ECO:0007669"/>
    <property type="project" value="TreeGrafter"/>
</dbReference>
<dbReference type="GO" id="GO:0005886">
    <property type="term" value="C:plasma membrane"/>
    <property type="evidence" value="ECO:0007669"/>
    <property type="project" value="TreeGrafter"/>
</dbReference>
<evidence type="ECO:0000259" key="2">
    <source>
        <dbReference type="PROSITE" id="PS50853"/>
    </source>
</evidence>
<dbReference type="AlphaFoldDB" id="F0WHE1"/>
<reference evidence="3" key="2">
    <citation type="submission" date="2011-02" db="EMBL/GenBank/DDBJ databases">
        <authorList>
            <person name="MacLean D."/>
        </authorList>
    </citation>
    <scope>NUCLEOTIDE SEQUENCE</scope>
</reference>
<dbReference type="InterPro" id="IPR013783">
    <property type="entry name" value="Ig-like_fold"/>
</dbReference>